<evidence type="ECO:0000259" key="1">
    <source>
        <dbReference type="Pfam" id="PF07589"/>
    </source>
</evidence>
<protein>
    <submittedName>
        <fullName evidence="2">NF038120 family PEP-CTERM protein</fullName>
    </submittedName>
</protein>
<dbReference type="RefSeq" id="WP_312550138.1">
    <property type="nucleotide sequence ID" value="NZ_JBHRVV010000001.1"/>
</dbReference>
<dbReference type="EMBL" id="JBHRVV010000001">
    <property type="protein sequence ID" value="MFC3456841.1"/>
    <property type="molecule type" value="Genomic_DNA"/>
</dbReference>
<keyword evidence="3" id="KW-1185">Reference proteome</keyword>
<evidence type="ECO:0000313" key="2">
    <source>
        <dbReference type="EMBL" id="MFC3456841.1"/>
    </source>
</evidence>
<dbReference type="NCBIfam" id="NF038120">
    <property type="entry name" value="PEP_CTERM_QFxxD"/>
    <property type="match status" value="1"/>
</dbReference>
<proteinExistence type="predicted"/>
<name>A0ABV7PH21_9BURK</name>
<organism evidence="2 3">
    <name type="scientific">Massilia haematophila</name>
    <dbReference type="NCBI Taxonomy" id="457923"/>
    <lineage>
        <taxon>Bacteria</taxon>
        <taxon>Pseudomonadati</taxon>
        <taxon>Pseudomonadota</taxon>
        <taxon>Betaproteobacteria</taxon>
        <taxon>Burkholderiales</taxon>
        <taxon>Oxalobacteraceae</taxon>
        <taxon>Telluria group</taxon>
        <taxon>Massilia</taxon>
    </lineage>
</organism>
<gene>
    <name evidence="2" type="ORF">ACFOPH_01060</name>
</gene>
<feature type="domain" description="Ice-binding protein C-terminal" evidence="1">
    <location>
        <begin position="223"/>
        <end position="244"/>
    </location>
</feature>
<dbReference type="NCBIfam" id="TIGR02595">
    <property type="entry name" value="PEP_CTERM"/>
    <property type="match status" value="1"/>
</dbReference>
<comment type="caution">
    <text evidence="2">The sequence shown here is derived from an EMBL/GenBank/DDBJ whole genome shotgun (WGS) entry which is preliminary data.</text>
</comment>
<accession>A0ABV7PH21</accession>
<dbReference type="Pfam" id="PF07589">
    <property type="entry name" value="PEP-CTERM"/>
    <property type="match status" value="1"/>
</dbReference>
<reference evidence="3" key="1">
    <citation type="journal article" date="2019" name="Int. J. Syst. Evol. Microbiol.">
        <title>The Global Catalogue of Microorganisms (GCM) 10K type strain sequencing project: providing services to taxonomists for standard genome sequencing and annotation.</title>
        <authorList>
            <consortium name="The Broad Institute Genomics Platform"/>
            <consortium name="The Broad Institute Genome Sequencing Center for Infectious Disease"/>
            <person name="Wu L."/>
            <person name="Ma J."/>
        </authorList>
    </citation>
    <scope>NUCLEOTIDE SEQUENCE [LARGE SCALE GENOMIC DNA]</scope>
    <source>
        <strain evidence="3">CCM 7480</strain>
    </source>
</reference>
<sequence length="247" mass="25969">MAYTSRKHARNAQGLIKNIIGAVALGTCGFAQAGVLNFETALDSPFLFSGGYVEMGNYWVETYGGTLASDLAGAIVDGRDRDTCFSVSCPVNNPSNYLSMLNDGYFYFGLNSGSTFRLQGFQASFIGAGQQSFPSTSGLLVLQGFDQYGYAVGAATQYGLSGPTGGAFNFASYSTDYLSSLDVAFVRVLGYACDATGSCNRNSNLANFAIDNIVTVSADDVEVPEPGSLALLGLGLLGFAYSRRRAA</sequence>
<dbReference type="Proteomes" id="UP001595665">
    <property type="component" value="Unassembled WGS sequence"/>
</dbReference>
<evidence type="ECO:0000313" key="3">
    <source>
        <dbReference type="Proteomes" id="UP001595665"/>
    </source>
</evidence>
<dbReference type="InterPro" id="IPR013424">
    <property type="entry name" value="Ice-binding_C"/>
</dbReference>